<organism evidence="4 5">
    <name type="scientific">Candidatus Amesbacteria bacterium RIFCSPLOWO2_01_FULL_48_25</name>
    <dbReference type="NCBI Taxonomy" id="1797259"/>
    <lineage>
        <taxon>Bacteria</taxon>
        <taxon>Candidatus Amesiibacteriota</taxon>
    </lineage>
</organism>
<comment type="caution">
    <text evidence="4">The sequence shown here is derived from an EMBL/GenBank/DDBJ whole genome shotgun (WGS) entry which is preliminary data.</text>
</comment>
<dbReference type="AlphaFoldDB" id="A0A1F4ZDT1"/>
<evidence type="ECO:0000259" key="3">
    <source>
        <dbReference type="PROSITE" id="PS50110"/>
    </source>
</evidence>
<dbReference type="PANTHER" id="PTHR44591">
    <property type="entry name" value="STRESS RESPONSE REGULATOR PROTEIN 1"/>
    <property type="match status" value="1"/>
</dbReference>
<dbReference type="Pfam" id="PF00072">
    <property type="entry name" value="Response_reg"/>
    <property type="match status" value="1"/>
</dbReference>
<evidence type="ECO:0000256" key="2">
    <source>
        <dbReference type="PROSITE-ProRule" id="PRU00169"/>
    </source>
</evidence>
<dbReference type="SUPFAM" id="SSF52172">
    <property type="entry name" value="CheY-like"/>
    <property type="match status" value="1"/>
</dbReference>
<reference evidence="4 5" key="1">
    <citation type="journal article" date="2016" name="Nat. Commun.">
        <title>Thousands of microbial genomes shed light on interconnected biogeochemical processes in an aquifer system.</title>
        <authorList>
            <person name="Anantharaman K."/>
            <person name="Brown C.T."/>
            <person name="Hug L.A."/>
            <person name="Sharon I."/>
            <person name="Castelle C.J."/>
            <person name="Probst A.J."/>
            <person name="Thomas B.C."/>
            <person name="Singh A."/>
            <person name="Wilkins M.J."/>
            <person name="Karaoz U."/>
            <person name="Brodie E.L."/>
            <person name="Williams K.H."/>
            <person name="Hubbard S.S."/>
            <person name="Banfield J.F."/>
        </authorList>
    </citation>
    <scope>NUCLEOTIDE SEQUENCE [LARGE SCALE GENOMIC DNA]</scope>
</reference>
<dbReference type="Gene3D" id="3.40.50.2300">
    <property type="match status" value="1"/>
</dbReference>
<name>A0A1F4ZDT1_9BACT</name>
<dbReference type="STRING" id="1797259.A2989_02735"/>
<dbReference type="Proteomes" id="UP000177080">
    <property type="component" value="Unassembled WGS sequence"/>
</dbReference>
<evidence type="ECO:0000256" key="1">
    <source>
        <dbReference type="ARBA" id="ARBA00022553"/>
    </source>
</evidence>
<dbReference type="GO" id="GO:0000160">
    <property type="term" value="P:phosphorelay signal transduction system"/>
    <property type="evidence" value="ECO:0007669"/>
    <property type="project" value="InterPro"/>
</dbReference>
<evidence type="ECO:0000313" key="4">
    <source>
        <dbReference type="EMBL" id="OGD03574.1"/>
    </source>
</evidence>
<gene>
    <name evidence="4" type="ORF">A2989_02735</name>
</gene>
<evidence type="ECO:0000313" key="5">
    <source>
        <dbReference type="Proteomes" id="UP000177080"/>
    </source>
</evidence>
<dbReference type="CDD" id="cd00156">
    <property type="entry name" value="REC"/>
    <property type="match status" value="1"/>
</dbReference>
<protein>
    <recommendedName>
        <fullName evidence="3">Response regulatory domain-containing protein</fullName>
    </recommendedName>
</protein>
<dbReference type="SMART" id="SM00448">
    <property type="entry name" value="REC"/>
    <property type="match status" value="1"/>
</dbReference>
<dbReference type="PANTHER" id="PTHR44591:SF3">
    <property type="entry name" value="RESPONSE REGULATORY DOMAIN-CONTAINING PROTEIN"/>
    <property type="match status" value="1"/>
</dbReference>
<keyword evidence="1 2" id="KW-0597">Phosphoprotein</keyword>
<dbReference type="EMBL" id="MEXN01000005">
    <property type="protein sequence ID" value="OGD03574.1"/>
    <property type="molecule type" value="Genomic_DNA"/>
</dbReference>
<dbReference type="InterPro" id="IPR050595">
    <property type="entry name" value="Bact_response_regulator"/>
</dbReference>
<accession>A0A1F4ZDT1</accession>
<dbReference type="PROSITE" id="PS50110">
    <property type="entry name" value="RESPONSE_REGULATORY"/>
    <property type="match status" value="1"/>
</dbReference>
<feature type="modified residue" description="4-aspartylphosphate" evidence="2">
    <location>
        <position position="55"/>
    </location>
</feature>
<feature type="domain" description="Response regulatory" evidence="3">
    <location>
        <begin position="6"/>
        <end position="123"/>
    </location>
</feature>
<sequence>MGSKTRVLIVDDDGDFCDFYKRILEEEGYEVEVAGDGHEGLAKALAGGYRLILLDIRMPGMDGMEVLKQLHEGVPKRENGKVVMMTSYADSDMSTGARMMGAAGYVMKVSGADPGQFVKMVKGYLE</sequence>
<proteinExistence type="predicted"/>
<dbReference type="InterPro" id="IPR001789">
    <property type="entry name" value="Sig_transdc_resp-reg_receiver"/>
</dbReference>
<dbReference type="InterPro" id="IPR011006">
    <property type="entry name" value="CheY-like_superfamily"/>
</dbReference>